<sequence>MSLSIRRIQSEELESFTAILKEGAVWLSDSGMPMWSEAQISAHTLLINNPIDEMYMGFKNDETAAVMILQAEDPGVWPDDPVHESLYLHKLCIRRKYAGLGVSLEMVCWAKSHAKHLGKKYLKLDCASDRARLCDFYIRQGFDKVKDTMILGKYPTSLFEYRIT</sequence>
<accession>A0ABY5S613</accession>
<evidence type="ECO:0000313" key="2">
    <source>
        <dbReference type="EMBL" id="UVI27763.1"/>
    </source>
</evidence>
<protein>
    <submittedName>
        <fullName evidence="2">GNAT family N-acetyltransferase</fullName>
    </submittedName>
</protein>
<feature type="domain" description="N-acetyltransferase" evidence="1">
    <location>
        <begin position="3"/>
        <end position="164"/>
    </location>
</feature>
<gene>
    <name evidence="2" type="ORF">L1F29_20105</name>
</gene>
<dbReference type="InterPro" id="IPR000182">
    <property type="entry name" value="GNAT_dom"/>
</dbReference>
<dbReference type="CDD" id="cd04301">
    <property type="entry name" value="NAT_SF"/>
    <property type="match status" value="1"/>
</dbReference>
<keyword evidence="3" id="KW-1185">Reference proteome</keyword>
<organism evidence="2 3">
    <name type="scientific">Paenibacillus spongiae</name>
    <dbReference type="NCBI Taxonomy" id="2909671"/>
    <lineage>
        <taxon>Bacteria</taxon>
        <taxon>Bacillati</taxon>
        <taxon>Bacillota</taxon>
        <taxon>Bacilli</taxon>
        <taxon>Bacillales</taxon>
        <taxon>Paenibacillaceae</taxon>
        <taxon>Paenibacillus</taxon>
    </lineage>
</organism>
<dbReference type="EMBL" id="CP091430">
    <property type="protein sequence ID" value="UVI27763.1"/>
    <property type="molecule type" value="Genomic_DNA"/>
</dbReference>
<evidence type="ECO:0000259" key="1">
    <source>
        <dbReference type="PROSITE" id="PS51186"/>
    </source>
</evidence>
<dbReference type="PROSITE" id="PS51186">
    <property type="entry name" value="GNAT"/>
    <property type="match status" value="1"/>
</dbReference>
<dbReference type="Gene3D" id="3.40.630.30">
    <property type="match status" value="1"/>
</dbReference>
<name>A0ABY5S613_9BACL</name>
<dbReference type="InterPro" id="IPR016181">
    <property type="entry name" value="Acyl_CoA_acyltransferase"/>
</dbReference>
<evidence type="ECO:0000313" key="3">
    <source>
        <dbReference type="Proteomes" id="UP001057877"/>
    </source>
</evidence>
<proteinExistence type="predicted"/>
<dbReference type="SUPFAM" id="SSF55729">
    <property type="entry name" value="Acyl-CoA N-acyltransferases (Nat)"/>
    <property type="match status" value="1"/>
</dbReference>
<dbReference type="Pfam" id="PF00583">
    <property type="entry name" value="Acetyltransf_1"/>
    <property type="match status" value="1"/>
</dbReference>
<dbReference type="Proteomes" id="UP001057877">
    <property type="component" value="Chromosome"/>
</dbReference>
<reference evidence="2" key="1">
    <citation type="submission" date="2022-01" db="EMBL/GenBank/DDBJ databases">
        <title>Paenibacillus spongiae sp. nov., isolated from marine sponge.</title>
        <authorList>
            <person name="Li Z."/>
            <person name="Zhang M."/>
        </authorList>
    </citation>
    <scope>NUCLEOTIDE SEQUENCE</scope>
    <source>
        <strain evidence="2">PHS-Z3</strain>
    </source>
</reference>
<dbReference type="RefSeq" id="WP_258383853.1">
    <property type="nucleotide sequence ID" value="NZ_CP091430.1"/>
</dbReference>